<evidence type="ECO:0000313" key="3">
    <source>
        <dbReference type="Proteomes" id="UP000053989"/>
    </source>
</evidence>
<dbReference type="Proteomes" id="UP000053989">
    <property type="component" value="Unassembled WGS sequence"/>
</dbReference>
<accession>A0A0C2Z745</accession>
<keyword evidence="3" id="KW-1185">Reference proteome</keyword>
<feature type="compositionally biased region" description="Basic and acidic residues" evidence="1">
    <location>
        <begin position="51"/>
        <end position="63"/>
    </location>
</feature>
<proteinExistence type="predicted"/>
<reference evidence="2 3" key="1">
    <citation type="submission" date="2014-04" db="EMBL/GenBank/DDBJ databases">
        <authorList>
            <consortium name="DOE Joint Genome Institute"/>
            <person name="Kuo A."/>
            <person name="Kohler A."/>
            <person name="Nagy L.G."/>
            <person name="Floudas D."/>
            <person name="Copeland A."/>
            <person name="Barry K.W."/>
            <person name="Cichocki N."/>
            <person name="Veneault-Fourrey C."/>
            <person name="LaButti K."/>
            <person name="Lindquist E.A."/>
            <person name="Lipzen A."/>
            <person name="Lundell T."/>
            <person name="Morin E."/>
            <person name="Murat C."/>
            <person name="Sun H."/>
            <person name="Tunlid A."/>
            <person name="Henrissat B."/>
            <person name="Grigoriev I.V."/>
            <person name="Hibbett D.S."/>
            <person name="Martin F."/>
            <person name="Nordberg H.P."/>
            <person name="Cantor M.N."/>
            <person name="Hua S.X."/>
        </authorList>
    </citation>
    <scope>NUCLEOTIDE SEQUENCE [LARGE SCALE GENOMIC DNA]</scope>
    <source>
        <strain evidence="2 3">Foug A</strain>
    </source>
</reference>
<dbReference type="EMBL" id="KN822095">
    <property type="protein sequence ID" value="KIM57813.1"/>
    <property type="molecule type" value="Genomic_DNA"/>
</dbReference>
<protein>
    <submittedName>
        <fullName evidence="2">Uncharacterized protein</fullName>
    </submittedName>
</protein>
<dbReference type="InParanoid" id="A0A0C2Z745"/>
<dbReference type="STRING" id="1036808.A0A0C2Z745"/>
<evidence type="ECO:0000313" key="2">
    <source>
        <dbReference type="EMBL" id="KIM57813.1"/>
    </source>
</evidence>
<reference evidence="3" key="2">
    <citation type="submission" date="2015-01" db="EMBL/GenBank/DDBJ databases">
        <title>Evolutionary Origins and Diversification of the Mycorrhizal Mutualists.</title>
        <authorList>
            <consortium name="DOE Joint Genome Institute"/>
            <consortium name="Mycorrhizal Genomics Consortium"/>
            <person name="Kohler A."/>
            <person name="Kuo A."/>
            <person name="Nagy L.G."/>
            <person name="Floudas D."/>
            <person name="Copeland A."/>
            <person name="Barry K.W."/>
            <person name="Cichocki N."/>
            <person name="Veneault-Fourrey C."/>
            <person name="LaButti K."/>
            <person name="Lindquist E.A."/>
            <person name="Lipzen A."/>
            <person name="Lundell T."/>
            <person name="Morin E."/>
            <person name="Murat C."/>
            <person name="Riley R."/>
            <person name="Ohm R."/>
            <person name="Sun H."/>
            <person name="Tunlid A."/>
            <person name="Henrissat B."/>
            <person name="Grigoriev I.V."/>
            <person name="Hibbett D.S."/>
            <person name="Martin F."/>
        </authorList>
    </citation>
    <scope>NUCLEOTIDE SEQUENCE [LARGE SCALE GENOMIC DNA]</scope>
    <source>
        <strain evidence="3">Foug A</strain>
    </source>
</reference>
<feature type="region of interest" description="Disordered" evidence="1">
    <location>
        <begin position="49"/>
        <end position="79"/>
    </location>
</feature>
<dbReference type="OrthoDB" id="2688210at2759"/>
<sequence>MPNIAQNPHEAPPPDYRLAAQRLLAIWQAQNALDRQEWDAQLEADVQAAQRAREQQQHEEGEQQRLLTEEQETALQEEKKKNRNKFLPFADMQISTSMPILPSPLVEYKLLLWFIYLLHKH</sequence>
<name>A0A0C2Z745_9AGAM</name>
<organism evidence="2 3">
    <name type="scientific">Scleroderma citrinum Foug A</name>
    <dbReference type="NCBI Taxonomy" id="1036808"/>
    <lineage>
        <taxon>Eukaryota</taxon>
        <taxon>Fungi</taxon>
        <taxon>Dikarya</taxon>
        <taxon>Basidiomycota</taxon>
        <taxon>Agaricomycotina</taxon>
        <taxon>Agaricomycetes</taxon>
        <taxon>Agaricomycetidae</taxon>
        <taxon>Boletales</taxon>
        <taxon>Sclerodermatineae</taxon>
        <taxon>Sclerodermataceae</taxon>
        <taxon>Scleroderma</taxon>
    </lineage>
</organism>
<gene>
    <name evidence="2" type="ORF">SCLCIDRAFT_28558</name>
</gene>
<dbReference type="HOGENOM" id="CLU_2039459_0_0_1"/>
<dbReference type="AlphaFoldDB" id="A0A0C2Z745"/>
<evidence type="ECO:0000256" key="1">
    <source>
        <dbReference type="SAM" id="MobiDB-lite"/>
    </source>
</evidence>